<evidence type="ECO:0000313" key="2">
    <source>
        <dbReference type="EMBL" id="MBF0970507.1"/>
    </source>
</evidence>
<organism evidence="2 3">
    <name type="scientific">Alloprevotella tannerae</name>
    <dbReference type="NCBI Taxonomy" id="76122"/>
    <lineage>
        <taxon>Bacteria</taxon>
        <taxon>Pseudomonadati</taxon>
        <taxon>Bacteroidota</taxon>
        <taxon>Bacteroidia</taxon>
        <taxon>Bacteroidales</taxon>
        <taxon>Prevotellaceae</taxon>
        <taxon>Alloprevotella</taxon>
    </lineage>
</organism>
<gene>
    <name evidence="2" type="ORF">HXK21_05645</name>
</gene>
<proteinExistence type="predicted"/>
<dbReference type="Proteomes" id="UP000704068">
    <property type="component" value="Unassembled WGS sequence"/>
</dbReference>
<dbReference type="EMBL" id="JABZGR010000014">
    <property type="protein sequence ID" value="MBF0970507.1"/>
    <property type="molecule type" value="Genomic_DNA"/>
</dbReference>
<accession>A0A929RZ38</accession>
<evidence type="ECO:0000313" key="3">
    <source>
        <dbReference type="Proteomes" id="UP000704068"/>
    </source>
</evidence>
<comment type="caution">
    <text evidence="2">The sequence shown here is derived from an EMBL/GenBank/DDBJ whole genome shotgun (WGS) entry which is preliminary data.</text>
</comment>
<reference evidence="2" key="1">
    <citation type="submission" date="2020-04" db="EMBL/GenBank/DDBJ databases">
        <title>Deep metagenomics examines the oral microbiome during advanced dental caries in children, revealing novel taxa and co-occurrences with host molecules.</title>
        <authorList>
            <person name="Baker J.L."/>
            <person name="Morton J.T."/>
            <person name="Dinis M."/>
            <person name="Alvarez R."/>
            <person name="Tran N.C."/>
            <person name="Knight R."/>
            <person name="Edlund A."/>
        </authorList>
    </citation>
    <scope>NUCLEOTIDE SEQUENCE</scope>
    <source>
        <strain evidence="2">JCVI_34_bin.1</strain>
    </source>
</reference>
<protein>
    <submittedName>
        <fullName evidence="2">Uncharacterized protein</fullName>
    </submittedName>
</protein>
<evidence type="ECO:0000256" key="1">
    <source>
        <dbReference type="SAM" id="MobiDB-lite"/>
    </source>
</evidence>
<feature type="region of interest" description="Disordered" evidence="1">
    <location>
        <begin position="39"/>
        <end position="62"/>
    </location>
</feature>
<dbReference type="AlphaFoldDB" id="A0A929RZ38"/>
<dbReference type="RefSeq" id="WP_303763984.1">
    <property type="nucleotide sequence ID" value="NZ_JABZGR010000014.1"/>
</dbReference>
<name>A0A929RZ38_9BACT</name>
<sequence length="62" mass="6792">MNEKRLMTADFMNAGGKQTYVQPVCQVYGLDAQMMLAGSVSGDTDNKDIGQDPSDPWYTGQD</sequence>